<dbReference type="EMBL" id="DF847316">
    <property type="protein sequence ID" value="GAT51737.1"/>
    <property type="molecule type" value="Genomic_DNA"/>
</dbReference>
<accession>A0ABQ0LKX5</accession>
<reference evidence="1" key="1">
    <citation type="submission" date="2014-09" db="EMBL/GenBank/DDBJ databases">
        <title>Genome sequence of the luminous mushroom Mycena chlorophos for searching fungal bioluminescence genes.</title>
        <authorList>
            <person name="Tanaka Y."/>
            <person name="Kasuga D."/>
            <person name="Oba Y."/>
            <person name="Hase S."/>
            <person name="Sato K."/>
            <person name="Oba Y."/>
            <person name="Sakakibara Y."/>
        </authorList>
    </citation>
    <scope>NUCLEOTIDE SEQUENCE</scope>
</reference>
<organism evidence="1 2">
    <name type="scientific">Mycena chlorophos</name>
    <name type="common">Agaric fungus</name>
    <name type="synonym">Agaricus chlorophos</name>
    <dbReference type="NCBI Taxonomy" id="658473"/>
    <lineage>
        <taxon>Eukaryota</taxon>
        <taxon>Fungi</taxon>
        <taxon>Dikarya</taxon>
        <taxon>Basidiomycota</taxon>
        <taxon>Agaricomycotina</taxon>
        <taxon>Agaricomycetes</taxon>
        <taxon>Agaricomycetidae</taxon>
        <taxon>Agaricales</taxon>
        <taxon>Marasmiineae</taxon>
        <taxon>Mycenaceae</taxon>
        <taxon>Mycena</taxon>
    </lineage>
</organism>
<proteinExistence type="predicted"/>
<name>A0ABQ0LKX5_MYCCL</name>
<evidence type="ECO:0000313" key="1">
    <source>
        <dbReference type="EMBL" id="GAT51737.1"/>
    </source>
</evidence>
<gene>
    <name evidence="1" type="ORF">MCHLO_08853</name>
</gene>
<evidence type="ECO:0000313" key="2">
    <source>
        <dbReference type="Proteomes" id="UP000815677"/>
    </source>
</evidence>
<evidence type="ECO:0008006" key="3">
    <source>
        <dbReference type="Google" id="ProtNLM"/>
    </source>
</evidence>
<dbReference type="Proteomes" id="UP000815677">
    <property type="component" value="Unassembled WGS sequence"/>
</dbReference>
<keyword evidence="2" id="KW-1185">Reference proteome</keyword>
<protein>
    <recommendedName>
        <fullName evidence="3">F-box domain-containing protein</fullName>
    </recommendedName>
</protein>
<sequence>MDALIIATGFLQGLVQSYQQVAGPGLLPPLPLNLERYILRGFLSDDDSEQVLRTCSFISERLHHWAQLDFGHPSQTHAWRLFAGAILDSSPLLRNLGIRRVGEGPFLPPELERQIILHHVEGQDLAACSLVCVRMRYWSQSRLFHTIVFNSKPSPGSRNVDPETQAWRLLRIVESSPHLLLHIRNLSLQYSSAPLLAILSSREWPALEDLRLRYLPSVDEGCVPDIQRLVASPSLRSLELLFKPNAWNADYLTYILAHASRTLTTLSLKAYLEPQARHIPPSPLSRPSRNPSFILDRLDVISVPATLDVLAQPYFARCLSKVREMRYYHTLCETPHPLLNRIGRKLHSLEVESRDYSVANLAWAQMPLLTHLRCDLQHDTVVNILARLPPDNTLTTLTLTTTHQRWQAESLDQRGIGLQLDRVVAEKLPRLRVVCVEVTVIPRYRGITRIPRVDHARVTRELEAALPRLKGSGVLSIIFLRQEYPWWLSDFFRKLRLEKD</sequence>